<organism evidence="2 3">
    <name type="scientific">Desulforhopalus singaporensis</name>
    <dbReference type="NCBI Taxonomy" id="91360"/>
    <lineage>
        <taxon>Bacteria</taxon>
        <taxon>Pseudomonadati</taxon>
        <taxon>Thermodesulfobacteriota</taxon>
        <taxon>Desulfobulbia</taxon>
        <taxon>Desulfobulbales</taxon>
        <taxon>Desulfocapsaceae</taxon>
        <taxon>Desulforhopalus</taxon>
    </lineage>
</organism>
<proteinExistence type="predicted"/>
<dbReference type="Proteomes" id="UP000199073">
    <property type="component" value="Unassembled WGS sequence"/>
</dbReference>
<name>A0A1H0U1W5_9BACT</name>
<sequence>MAQVESRLDPVTFEVLKNAFGNLVDQMSEQILRTCYSFVIYCRDFSSALCDVNGDTIMQGSQDIAVHVGTLHLTAKAIIDTFGDDIHEGDVFIFNDPYVGGTHFCDVRIVRPVFWEGEIVAFTLTNGHWADVGGTVPGSFDISAKNHYGEGTRITPTRIWDKGRYLGDVANCLVANMRGAEDRLGDLRAQAEATMVGQREFLRLVSKYGKDTVLEAARECQDYVERITKARISELEDGTWDTVDFIDQDPEQPEALIPIKVKMTIKGERVAYDLEGSHNYIGCFLNSAYPATLSALIAGTKAFFPDIPLNAGFFKAFDIKMPENSVVNAPWPVAVTGFCSGVYEKVQAAVIDLWSKMMPERAMGCAFNLEYLLIGGWDRRASSDTFFMWYDWMAGGHGARSHKDGCNATAAVFGLGLSIQPCEGQERLSPVLTSEHAIMTDSAGPGKHRGGCGVVKGGTVMDCEQSVMSYCCDRSRSIPFGIWGGLPSIPQGLWKNKNTENEEFLGAIFSGVPVKKGDTFIRPSAGGGGLGDPLERSVEEVLEDVIDGYVSVKRAMKDYGVVIRVNDEDLLDYDVDYLATEKERAYIRANRIGWMRKDPMEVKKSLALGEIDLLDVIRRHGVIMDWGTGEVLVETTRQFREMLEQKTIAFWE</sequence>
<reference evidence="2 3" key="1">
    <citation type="submission" date="2016-10" db="EMBL/GenBank/DDBJ databases">
        <authorList>
            <person name="de Groot N.N."/>
        </authorList>
    </citation>
    <scope>NUCLEOTIDE SEQUENCE [LARGE SCALE GENOMIC DNA]</scope>
    <source>
        <strain evidence="2 3">DSM 12130</strain>
    </source>
</reference>
<dbReference type="PANTHER" id="PTHR11365">
    <property type="entry name" value="5-OXOPROLINASE RELATED"/>
    <property type="match status" value="1"/>
</dbReference>
<dbReference type="Pfam" id="PF02538">
    <property type="entry name" value="Hydantoinase_B"/>
    <property type="match status" value="1"/>
</dbReference>
<dbReference type="InterPro" id="IPR003692">
    <property type="entry name" value="Hydantoinase_B"/>
</dbReference>
<dbReference type="InterPro" id="IPR045079">
    <property type="entry name" value="Oxoprolinase-like"/>
</dbReference>
<dbReference type="GO" id="GO:0006749">
    <property type="term" value="P:glutathione metabolic process"/>
    <property type="evidence" value="ECO:0007669"/>
    <property type="project" value="TreeGrafter"/>
</dbReference>
<dbReference type="PANTHER" id="PTHR11365:SF23">
    <property type="entry name" value="HYPOTHETICAL 5-OXOPROLINASE (EUROFUNG)-RELATED"/>
    <property type="match status" value="1"/>
</dbReference>
<feature type="domain" description="Hydantoinase B/oxoprolinase" evidence="1">
    <location>
        <begin position="9"/>
        <end position="533"/>
    </location>
</feature>
<dbReference type="EMBL" id="FNJI01000028">
    <property type="protein sequence ID" value="SDP60183.1"/>
    <property type="molecule type" value="Genomic_DNA"/>
</dbReference>
<gene>
    <name evidence="2" type="ORF">SAMN05660330_03341</name>
</gene>
<protein>
    <submittedName>
        <fullName evidence="2">N-methylhydantoinase B</fullName>
    </submittedName>
</protein>
<dbReference type="GO" id="GO:0017168">
    <property type="term" value="F:5-oxoprolinase (ATP-hydrolyzing) activity"/>
    <property type="evidence" value="ECO:0007669"/>
    <property type="project" value="TreeGrafter"/>
</dbReference>
<evidence type="ECO:0000259" key="1">
    <source>
        <dbReference type="Pfam" id="PF02538"/>
    </source>
</evidence>
<dbReference type="OrthoDB" id="9759608at2"/>
<dbReference type="GO" id="GO:0005829">
    <property type="term" value="C:cytosol"/>
    <property type="evidence" value="ECO:0007669"/>
    <property type="project" value="TreeGrafter"/>
</dbReference>
<dbReference type="RefSeq" id="WP_092224882.1">
    <property type="nucleotide sequence ID" value="NZ_FNJI01000028.1"/>
</dbReference>
<evidence type="ECO:0000313" key="2">
    <source>
        <dbReference type="EMBL" id="SDP60183.1"/>
    </source>
</evidence>
<evidence type="ECO:0000313" key="3">
    <source>
        <dbReference type="Proteomes" id="UP000199073"/>
    </source>
</evidence>
<accession>A0A1H0U1W5</accession>
<dbReference type="AlphaFoldDB" id="A0A1H0U1W5"/>
<keyword evidence="3" id="KW-1185">Reference proteome</keyword>
<dbReference type="STRING" id="91360.SAMN05660330_03341"/>